<dbReference type="PANTHER" id="PTHR30619">
    <property type="entry name" value="DNA INTERNALIZATION/COMPETENCE PROTEIN COMEC/REC2"/>
    <property type="match status" value="1"/>
</dbReference>
<dbReference type="EMBL" id="CP018477">
    <property type="protein sequence ID" value="ASV74732.1"/>
    <property type="molecule type" value="Genomic_DNA"/>
</dbReference>
<dbReference type="InterPro" id="IPR001279">
    <property type="entry name" value="Metallo-B-lactamas"/>
</dbReference>
<dbReference type="Gene3D" id="3.60.15.10">
    <property type="entry name" value="Ribonuclease Z/Hydroxyacylglutathione hydrolase-like"/>
    <property type="match status" value="1"/>
</dbReference>
<dbReference type="InterPro" id="IPR035681">
    <property type="entry name" value="ComA-like_MBL"/>
</dbReference>
<dbReference type="InterPro" id="IPR036866">
    <property type="entry name" value="RibonucZ/Hydroxyglut_hydro"/>
</dbReference>
<evidence type="ECO:0000259" key="1">
    <source>
        <dbReference type="Pfam" id="PF00753"/>
    </source>
</evidence>
<keyword evidence="3" id="KW-1185">Reference proteome</keyword>
<dbReference type="AlphaFoldDB" id="A0A286RFL6"/>
<dbReference type="PANTHER" id="PTHR30619:SF1">
    <property type="entry name" value="RECOMBINATION PROTEIN 2"/>
    <property type="match status" value="1"/>
</dbReference>
<evidence type="ECO:0000313" key="3">
    <source>
        <dbReference type="Proteomes" id="UP000215086"/>
    </source>
</evidence>
<dbReference type="KEGG" id="ttf:THTE_2130"/>
<organism evidence="2 3">
    <name type="scientific">Thermogutta terrifontis</name>
    <dbReference type="NCBI Taxonomy" id="1331910"/>
    <lineage>
        <taxon>Bacteria</taxon>
        <taxon>Pseudomonadati</taxon>
        <taxon>Planctomycetota</taxon>
        <taxon>Planctomycetia</taxon>
        <taxon>Pirellulales</taxon>
        <taxon>Thermoguttaceae</taxon>
        <taxon>Thermogutta</taxon>
    </lineage>
</organism>
<gene>
    <name evidence="2" type="ORF">THTE_2130</name>
</gene>
<feature type="domain" description="Metallo-beta-lactamase" evidence="1">
    <location>
        <begin position="51"/>
        <end position="214"/>
    </location>
</feature>
<dbReference type="Pfam" id="PF00753">
    <property type="entry name" value="Lactamase_B"/>
    <property type="match status" value="1"/>
</dbReference>
<protein>
    <submittedName>
        <fullName evidence="2">DNA internalization-related competence protein ComEC/Rec2</fullName>
    </submittedName>
</protein>
<sequence length="319" mass="34586">MKFQPSTSFLQKASAAIGISFAFLFGLTVSGEDRDQKPLTLTVIELKQHGLAMLLETPEGRHYLIDTGGGGDRDTVAACLTEHHVQQIEGLVISHPHGDHQGGVPAVFDRWPVKELIVSPFVRKVPEKLKTSETEFSLGLQKLAEQKGARVREVSQGSGLEWGADVHVEVLWPPEEPFLTANPRPHGTYNNNSLVLRVQYKDAVFLLPGDLGNEAAAVLVRESPAKLKAHVVVVPHHGFFGNADFAKAVQAQVAIASCIVDYLDHPTRNVPGIHAVDLFAPVGTGVYVTPWHGTVTVSTDGKYLAVEARKNVELAPLSN</sequence>
<accession>A0A286RFL6</accession>
<proteinExistence type="predicted"/>
<dbReference type="Proteomes" id="UP000215086">
    <property type="component" value="Chromosome"/>
</dbReference>
<dbReference type="SUPFAM" id="SSF56281">
    <property type="entry name" value="Metallo-hydrolase/oxidoreductase"/>
    <property type="match status" value="1"/>
</dbReference>
<dbReference type="OrthoDB" id="262909at2"/>
<dbReference type="InterPro" id="IPR052159">
    <property type="entry name" value="Competence_DNA_uptake"/>
</dbReference>
<name>A0A286RFL6_9BACT</name>
<dbReference type="CDD" id="cd07731">
    <property type="entry name" value="ComA-like_MBL-fold"/>
    <property type="match status" value="1"/>
</dbReference>
<reference evidence="2 3" key="1">
    <citation type="journal article" name="Front. Microbiol.">
        <title>Sugar Metabolism of the First Thermophilic Planctomycete Thermogutta terrifontis: Comparative Genomic and Transcriptomic Approaches.</title>
        <authorList>
            <person name="Elcheninov A.G."/>
            <person name="Menzel P."/>
            <person name="Gudbergsdottir S.R."/>
            <person name="Slesarev A.I."/>
            <person name="Kadnikov V.V."/>
            <person name="Krogh A."/>
            <person name="Bonch-Osmolovskaya E.A."/>
            <person name="Peng X."/>
            <person name="Kublanov I.V."/>
        </authorList>
    </citation>
    <scope>NUCLEOTIDE SEQUENCE [LARGE SCALE GENOMIC DNA]</scope>
    <source>
        <strain evidence="2 3">R1</strain>
    </source>
</reference>
<dbReference type="RefSeq" id="WP_095414972.1">
    <property type="nucleotide sequence ID" value="NZ_CP018477.1"/>
</dbReference>
<evidence type="ECO:0000313" key="2">
    <source>
        <dbReference type="EMBL" id="ASV74732.1"/>
    </source>
</evidence>